<gene>
    <name evidence="2" type="ORF">K505DRAFT_326893</name>
</gene>
<dbReference type="Proteomes" id="UP000799757">
    <property type="component" value="Unassembled WGS sequence"/>
</dbReference>
<evidence type="ECO:0000313" key="3">
    <source>
        <dbReference type="Proteomes" id="UP000799757"/>
    </source>
</evidence>
<feature type="non-terminal residue" evidence="2">
    <location>
        <position position="1"/>
    </location>
</feature>
<feature type="compositionally biased region" description="Low complexity" evidence="1">
    <location>
        <begin position="53"/>
        <end position="63"/>
    </location>
</feature>
<feature type="compositionally biased region" description="Pro residues" evidence="1">
    <location>
        <begin position="64"/>
        <end position="77"/>
    </location>
</feature>
<protein>
    <submittedName>
        <fullName evidence="2">Uncharacterized protein</fullName>
    </submittedName>
</protein>
<name>A0A6A6X4W4_9PLEO</name>
<keyword evidence="3" id="KW-1185">Reference proteome</keyword>
<accession>A0A6A6X4W4</accession>
<proteinExistence type="predicted"/>
<dbReference type="AlphaFoldDB" id="A0A6A6X4W4"/>
<evidence type="ECO:0000256" key="1">
    <source>
        <dbReference type="SAM" id="MobiDB-lite"/>
    </source>
</evidence>
<feature type="region of interest" description="Disordered" evidence="1">
    <location>
        <begin position="53"/>
        <end position="93"/>
    </location>
</feature>
<dbReference type="EMBL" id="MU002021">
    <property type="protein sequence ID" value="KAF2791406.1"/>
    <property type="molecule type" value="Genomic_DNA"/>
</dbReference>
<reference evidence="2" key="1">
    <citation type="journal article" date="2020" name="Stud. Mycol.">
        <title>101 Dothideomycetes genomes: a test case for predicting lifestyles and emergence of pathogens.</title>
        <authorList>
            <person name="Haridas S."/>
            <person name="Albert R."/>
            <person name="Binder M."/>
            <person name="Bloem J."/>
            <person name="Labutti K."/>
            <person name="Salamov A."/>
            <person name="Andreopoulos B."/>
            <person name="Baker S."/>
            <person name="Barry K."/>
            <person name="Bills G."/>
            <person name="Bluhm B."/>
            <person name="Cannon C."/>
            <person name="Castanera R."/>
            <person name="Culley D."/>
            <person name="Daum C."/>
            <person name="Ezra D."/>
            <person name="Gonzalez J."/>
            <person name="Henrissat B."/>
            <person name="Kuo A."/>
            <person name="Liang C."/>
            <person name="Lipzen A."/>
            <person name="Lutzoni F."/>
            <person name="Magnuson J."/>
            <person name="Mondo S."/>
            <person name="Nolan M."/>
            <person name="Ohm R."/>
            <person name="Pangilinan J."/>
            <person name="Park H.-J."/>
            <person name="Ramirez L."/>
            <person name="Alfaro M."/>
            <person name="Sun H."/>
            <person name="Tritt A."/>
            <person name="Yoshinaga Y."/>
            <person name="Zwiers L.-H."/>
            <person name="Turgeon B."/>
            <person name="Goodwin S."/>
            <person name="Spatafora J."/>
            <person name="Crous P."/>
            <person name="Grigoriev I."/>
        </authorList>
    </citation>
    <scope>NUCLEOTIDE SEQUENCE</scope>
    <source>
        <strain evidence="2">CBS 109.77</strain>
    </source>
</reference>
<organism evidence="2 3">
    <name type="scientific">Melanomma pulvis-pyrius CBS 109.77</name>
    <dbReference type="NCBI Taxonomy" id="1314802"/>
    <lineage>
        <taxon>Eukaryota</taxon>
        <taxon>Fungi</taxon>
        <taxon>Dikarya</taxon>
        <taxon>Ascomycota</taxon>
        <taxon>Pezizomycotina</taxon>
        <taxon>Dothideomycetes</taxon>
        <taxon>Pleosporomycetidae</taxon>
        <taxon>Pleosporales</taxon>
        <taxon>Melanommataceae</taxon>
        <taxon>Melanomma</taxon>
    </lineage>
</organism>
<sequence>METKAFNLKVHNFVDRRRHMVIHLLPPNFDQAPSTRPIPICFALFPIPSSSIPSHPIPSHTAPTPAPQSSPPPPPPHSNSASETWPSTRFPHH</sequence>
<evidence type="ECO:0000313" key="2">
    <source>
        <dbReference type="EMBL" id="KAF2791406.1"/>
    </source>
</evidence>